<evidence type="ECO:0000256" key="4">
    <source>
        <dbReference type="ARBA" id="ARBA00023239"/>
    </source>
</evidence>
<dbReference type="EC" id="4.1.2.14" evidence="6"/>
<dbReference type="SUPFAM" id="SSF51569">
    <property type="entry name" value="Aldolase"/>
    <property type="match status" value="1"/>
</dbReference>
<dbReference type="RefSeq" id="WP_330484172.1">
    <property type="nucleotide sequence ID" value="NZ_JAZBJZ010000051.1"/>
</dbReference>
<comment type="pathway">
    <text evidence="1">Carbohydrate acid metabolism.</text>
</comment>
<evidence type="ECO:0000256" key="2">
    <source>
        <dbReference type="ARBA" id="ARBA00006906"/>
    </source>
</evidence>
<reference evidence="6" key="1">
    <citation type="submission" date="2024-01" db="EMBL/GenBank/DDBJ databases">
        <title>Bank of Algae and Cyanobacteria of the Azores (BACA) strain genomes.</title>
        <authorList>
            <person name="Luz R."/>
            <person name="Cordeiro R."/>
            <person name="Fonseca A."/>
            <person name="Goncalves V."/>
        </authorList>
    </citation>
    <scope>NUCLEOTIDE SEQUENCE</scope>
    <source>
        <strain evidence="6">BACA0141</strain>
    </source>
</reference>
<dbReference type="NCBIfam" id="NF005673">
    <property type="entry name" value="PRK07455.1"/>
    <property type="match status" value="1"/>
</dbReference>
<dbReference type="Pfam" id="PF01081">
    <property type="entry name" value="Aldolase"/>
    <property type="match status" value="1"/>
</dbReference>
<dbReference type="GO" id="GO:0008675">
    <property type="term" value="F:2-dehydro-3-deoxy-phosphogluconate aldolase activity"/>
    <property type="evidence" value="ECO:0007669"/>
    <property type="project" value="UniProtKB-EC"/>
</dbReference>
<dbReference type="EC" id="4.1.3.16" evidence="6"/>
<accession>A0AAW9Q548</accession>
<evidence type="ECO:0000256" key="1">
    <source>
        <dbReference type="ARBA" id="ARBA00004761"/>
    </source>
</evidence>
<dbReference type="InterPro" id="IPR000887">
    <property type="entry name" value="Aldlse_KDPG_KHG"/>
</dbReference>
<evidence type="ECO:0000256" key="5">
    <source>
        <dbReference type="ARBA" id="ARBA00023277"/>
    </source>
</evidence>
<dbReference type="GO" id="GO:0008700">
    <property type="term" value="F:(R,S)-4-hydroxy-2-oxoglutarate aldolase activity"/>
    <property type="evidence" value="ECO:0007669"/>
    <property type="project" value="UniProtKB-EC"/>
</dbReference>
<protein>
    <submittedName>
        <fullName evidence="6">Bifunctional 4-hydroxy-2-oxoglutarate aldolase/2-dehydro-3-deoxy-phosphogluconate aldolase</fullName>
        <ecNumber evidence="6">4.1.2.14</ecNumber>
        <ecNumber evidence="6">4.1.3.16</ecNumber>
    </submittedName>
</protein>
<dbReference type="AlphaFoldDB" id="A0AAW9Q548"/>
<evidence type="ECO:0000313" key="6">
    <source>
        <dbReference type="EMBL" id="MEE3717741.1"/>
    </source>
</evidence>
<organism evidence="6 7">
    <name type="scientific">Tumidithrix elongata BACA0141</name>
    <dbReference type="NCBI Taxonomy" id="2716417"/>
    <lineage>
        <taxon>Bacteria</taxon>
        <taxon>Bacillati</taxon>
        <taxon>Cyanobacteriota</taxon>
        <taxon>Cyanophyceae</taxon>
        <taxon>Pseudanabaenales</taxon>
        <taxon>Pseudanabaenaceae</taxon>
        <taxon>Tumidithrix</taxon>
        <taxon>Tumidithrix elongata</taxon>
    </lineage>
</organism>
<comment type="caution">
    <text evidence="6">The sequence shown here is derived from an EMBL/GenBank/DDBJ whole genome shotgun (WGS) entry which is preliminary data.</text>
</comment>
<dbReference type="NCBIfam" id="TIGR01182">
    <property type="entry name" value="eda"/>
    <property type="match status" value="1"/>
</dbReference>
<evidence type="ECO:0000256" key="3">
    <source>
        <dbReference type="ARBA" id="ARBA00011233"/>
    </source>
</evidence>
<evidence type="ECO:0000313" key="7">
    <source>
        <dbReference type="Proteomes" id="UP001333818"/>
    </source>
</evidence>
<keyword evidence="7" id="KW-1185">Reference proteome</keyword>
<dbReference type="Proteomes" id="UP001333818">
    <property type="component" value="Unassembled WGS sequence"/>
</dbReference>
<keyword evidence="5" id="KW-0119">Carbohydrate metabolism</keyword>
<proteinExistence type="inferred from homology"/>
<gene>
    <name evidence="6" type="ORF">V2H45_13450</name>
</gene>
<dbReference type="Gene3D" id="3.20.20.70">
    <property type="entry name" value="Aldolase class I"/>
    <property type="match status" value="1"/>
</dbReference>
<comment type="subunit">
    <text evidence="3">Homotrimer.</text>
</comment>
<sequence>MSSWLNLLQQHRVIAVIRSDQANLAREMALAAAAGGIKLMEITWNTDRAESLIPKLQHELPDCKIGTGTILNSDMAERAIACGCKFLFTPHTDPILIEIGKNANIPVIAGALTPTEIVTAWQAGAAAVKVFPIKLMGGVDYLTCLQPVLKDIPLIPTGGVNLTNAAEYLEAGAIAVGISSQLFLPEAIAQDDWTSIIAKTRMLIQNVQPYQTISL</sequence>
<dbReference type="PANTHER" id="PTHR30246:SF1">
    <property type="entry name" value="2-DEHYDRO-3-DEOXY-6-PHOSPHOGALACTONATE ALDOLASE-RELATED"/>
    <property type="match status" value="1"/>
</dbReference>
<comment type="similarity">
    <text evidence="2">Belongs to the KHG/KDPG aldolase family.</text>
</comment>
<dbReference type="EMBL" id="JAZBJZ010000051">
    <property type="protein sequence ID" value="MEE3717741.1"/>
    <property type="molecule type" value="Genomic_DNA"/>
</dbReference>
<dbReference type="PANTHER" id="PTHR30246">
    <property type="entry name" value="2-KETO-3-DEOXY-6-PHOSPHOGLUCONATE ALDOLASE"/>
    <property type="match status" value="1"/>
</dbReference>
<keyword evidence="4 6" id="KW-0456">Lyase</keyword>
<dbReference type="CDD" id="cd00452">
    <property type="entry name" value="KDPG_aldolase"/>
    <property type="match status" value="1"/>
</dbReference>
<name>A0AAW9Q548_9CYAN</name>
<dbReference type="InterPro" id="IPR013785">
    <property type="entry name" value="Aldolase_TIM"/>
</dbReference>